<evidence type="ECO:0008006" key="3">
    <source>
        <dbReference type="Google" id="ProtNLM"/>
    </source>
</evidence>
<proteinExistence type="predicted"/>
<accession>A0A1H2KEI5</accession>
<name>A0A1H2KEI5_9ACTN</name>
<dbReference type="Proteomes" id="UP000183180">
    <property type="component" value="Unassembled WGS sequence"/>
</dbReference>
<dbReference type="OrthoDB" id="4554883at2"/>
<gene>
    <name evidence="1" type="ORF">SAMN04488548_1343128</name>
</gene>
<sequence length="104" mass="11413">MSEIDDFRARYAQHVGHVAAGDMGSALAEMVQENLPTVFEGVDVPRGAIDDHRIVGVRADGDRMIGEAVYTFDGRQVGLRSVWERRDGTWLAAALENFPPGDRA</sequence>
<organism evidence="1 2">
    <name type="scientific">Gordonia westfalica</name>
    <dbReference type="NCBI Taxonomy" id="158898"/>
    <lineage>
        <taxon>Bacteria</taxon>
        <taxon>Bacillati</taxon>
        <taxon>Actinomycetota</taxon>
        <taxon>Actinomycetes</taxon>
        <taxon>Mycobacteriales</taxon>
        <taxon>Gordoniaceae</taxon>
        <taxon>Gordonia</taxon>
    </lineage>
</organism>
<evidence type="ECO:0000313" key="2">
    <source>
        <dbReference type="Proteomes" id="UP000183180"/>
    </source>
</evidence>
<dbReference type="EMBL" id="FNLM01000034">
    <property type="protein sequence ID" value="SDU66715.1"/>
    <property type="molecule type" value="Genomic_DNA"/>
</dbReference>
<reference evidence="1 2" key="1">
    <citation type="submission" date="2016-10" db="EMBL/GenBank/DDBJ databases">
        <authorList>
            <person name="de Groot N.N."/>
        </authorList>
    </citation>
    <scope>NUCLEOTIDE SEQUENCE [LARGE SCALE GENOMIC DNA]</scope>
    <source>
        <strain evidence="1 2">DSM 44215</strain>
    </source>
</reference>
<dbReference type="STRING" id="158898.SAMN04488548_1343128"/>
<dbReference type="RefSeq" id="WP_074851831.1">
    <property type="nucleotide sequence ID" value="NZ_FNLM01000034.1"/>
</dbReference>
<evidence type="ECO:0000313" key="1">
    <source>
        <dbReference type="EMBL" id="SDU66715.1"/>
    </source>
</evidence>
<protein>
    <recommendedName>
        <fullName evidence="3">SnoaL-like domain-containing protein</fullName>
    </recommendedName>
</protein>
<dbReference type="AlphaFoldDB" id="A0A1H2KEI5"/>